<keyword evidence="5" id="KW-1185">Reference proteome</keyword>
<evidence type="ECO:0000313" key="5">
    <source>
        <dbReference type="Proteomes" id="UP000053091"/>
    </source>
</evidence>
<dbReference type="OrthoDB" id="2235251at2"/>
<evidence type="ECO:0000313" key="4">
    <source>
        <dbReference type="EMBL" id="GAP44909.1"/>
    </source>
</evidence>
<feature type="signal peptide" evidence="1">
    <location>
        <begin position="1"/>
        <end position="26"/>
    </location>
</feature>
<dbReference type="InterPro" id="IPR025510">
    <property type="entry name" value="DUF4397"/>
</dbReference>
<feature type="domain" description="DUF4397" evidence="2">
    <location>
        <begin position="26"/>
        <end position="154"/>
    </location>
</feature>
<feature type="domain" description="DUF4397" evidence="2">
    <location>
        <begin position="1403"/>
        <end position="1486"/>
    </location>
</feature>
<evidence type="ECO:0000259" key="2">
    <source>
        <dbReference type="Pfam" id="PF14344"/>
    </source>
</evidence>
<dbReference type="EMBL" id="DF968183">
    <property type="protein sequence ID" value="GAP44909.1"/>
    <property type="molecule type" value="Genomic_DNA"/>
</dbReference>
<reference evidence="4" key="1">
    <citation type="journal article" date="2015" name="Genome Announc.">
        <title>Draft Genome Sequence of Bacteroidales Strain TBC1, a Novel Isolate from a Methanogenic Wastewater Treatment System.</title>
        <authorList>
            <person name="Tourlousse D.M."/>
            <person name="Matsuura N."/>
            <person name="Sun L."/>
            <person name="Toyonaga M."/>
            <person name="Kuroda K."/>
            <person name="Ohashi A."/>
            <person name="Cruz R."/>
            <person name="Yamaguchi T."/>
            <person name="Sekiguchi Y."/>
        </authorList>
    </citation>
    <scope>NUCLEOTIDE SEQUENCE [LARGE SCALE GENOMIC DNA]</scope>
    <source>
        <strain evidence="4">TBC1</strain>
    </source>
</reference>
<accession>A0A0S7BWF9</accession>
<dbReference type="STRING" id="1678841.TBC1_12723"/>
<protein>
    <submittedName>
        <fullName evidence="4">Protein containing Por secretion system C-terminal sorting domain</fullName>
    </submittedName>
</protein>
<evidence type="ECO:0000259" key="3">
    <source>
        <dbReference type="Pfam" id="PF18962"/>
    </source>
</evidence>
<feature type="domain" description="DUF4397" evidence="2">
    <location>
        <begin position="256"/>
        <end position="339"/>
    </location>
</feature>
<proteinExistence type="predicted"/>
<feature type="domain" description="DUF4397" evidence="2">
    <location>
        <begin position="485"/>
        <end position="613"/>
    </location>
</feature>
<sequence length="1951" mass="203743">MKLFSFTLRSLSFVLTLLPVLAFSQARVQVIHNSADAAASVVDVWLNDQLLIDDFAFRTASPFIDAPSGVDFDVVIQPSNSTDTTNALARFTYNLTDGETYVLVANGIVVPTGYNPATPFDIYVYPMGRESATSPTNTDLLVFHGSTDAPVVDVVEVGVGAGTIVDNLAYSDFDGYLELPTLDFSLQIRDESGTTTVAQFDAPLSTLGLDGAAAVVVASGFLNPSNNNNGPAFGLYVALPSGGNLVALPSVPISTARIQVIHNSADAAAAEVDVWLNDQLLIDNFAFRTASPFIDAPAGVDFDVVIQPASSTDTTNALARFTYNLTGGSKYILVANGIVVPAGYNPATPFDIYVYDMGREAATSPVNSDVLVFHGSTDAPVVDVVETGAGAGTIVDNLAYGDFAGYLELPTDDYVLDIRDETGTVTVARYSAPLATLGLEGAAMAVVASGFLDPSVNNNGDAFGLFVALPSGGALVELPVYNPTARVQVIHNSADAAAAEVDVWLNDQLLIDNFAFRTASPFIDAPAEVDFDVVIQPANSTDTTNALARFTYNLTNGETYVLVANGIVVPTGYNPATPFDIYVYPMGRESATSPTNTDLLVFHGSTDAPVVDVVEVGVGAGTIVDNLAYSDFDGYLELPTLDFSLQIRDESGTTTVAQFDAPLSTLGLDGAAAVVVASGFLNPSNNNNGPAFGLYVALPSGGDLVALPSAPISTARIQVIHNSSDTAAAEVDVWLNDQLLIDNFAFRTASPFIDAPAGVDFDVVIQPASSTDTTNALARFTYNLTGGSKYVLVANGIVVPAGYNPATPFNIYVYDMGREAATSPVNSDVLVFHGSTDAPVADVVETGAGAGTIVDNLAYGDFAGYLELPTDDYVLDIRDETGTVTVARYSAPLATLGLEGAAMAVVASGFLDPSVNNNGAAFGLFVALPSGGALVELPVYVPTARVQVIHNSADAAAAEVDVWLNDQLLIDNFAFRTASPFIDAPAEVDFDVVIQPANSTDTTNALARFTYNLVDGETYVLVANGIVVPTGYNPATPFDIYVYGMGREAATSPSNADVLVFHGSTDAPVVDVVETGVGAGTIVDNLAYGDFAGYLELPADDYVLDIRDETGTVTVARYAAPLATLGLEGAAMAVVASGFLDPSVNNDGAAFGLFVALPAGGALVELPVYVPTARVQVIHNSADAAAAEVDVWLNDQLLIDNFAFRTASPFIDAPAEVDFDVVIQPANSTDTTNALARFTYNLVDGETYVLVANGIVVPTGYNPATPFDIYVYGMGREAATSSSNTDVLVFHGSTDAPVVDIVEVGAGAGTLVDDIAYGEYAGYLELPTADYSLQVRDASGTSVVAEYLAPLETLGLNGAAAVALASGFLNPAVNNDGPAFGIYVALPSGGELVALPATDISTARLQVIHNSADAAAAEVDVWLNDQLLIDNFAFRTATPFIDAPAGVDFDVVIQPANSTDTTNALARFTYNLTGGEKYILVANGIVAPGGYNPATPFDLYAFGSAREMATDPMNTDMMAFHGSTDAPVVDIVETWVGAGTIIDNLAYGNFAGYLELQTLDYIIDVRDETGTAVVATYLAPLASLSLGGQAISVIASGFLNPAANNDGPAFGLYVALASGGALIALPEYVAPTARVQVIHNSADAAAAEVDVWLNDQLLLDNFAFMTASPFIDAPAGVDFDIVIQPANSTDTTNALARFTYNLEENGTYILVANGIVSSSGYTPVQPFNIYVYDNARETATSGSNTDVLVFHGSTDAPVVDVVEVYAGAGTIVDNLAYGSFAGYLELPTANYQLEVRDETGTTTVAVFNAPLASLNLDGQAISLLASGFLDPSNNSNGAAFGLYTVLASGGDFVALGNTTGINENSLAQNLNAFPNPASYMVNLSFELKNSTQVSYEIYNTSGRMMMNTNLGTLNSGIHLNRIDTSVLPSGFYLVKINAGNTISTIKIQVSN</sequence>
<dbReference type="Pfam" id="PF18962">
    <property type="entry name" value="Por_Secre_tail"/>
    <property type="match status" value="1"/>
</dbReference>
<organism evidence="4">
    <name type="scientific">Lentimicrobium saccharophilum</name>
    <dbReference type="NCBI Taxonomy" id="1678841"/>
    <lineage>
        <taxon>Bacteria</taxon>
        <taxon>Pseudomonadati</taxon>
        <taxon>Bacteroidota</taxon>
        <taxon>Bacteroidia</taxon>
        <taxon>Bacteroidales</taxon>
        <taxon>Lentimicrobiaceae</taxon>
        <taxon>Lentimicrobium</taxon>
    </lineage>
</organism>
<dbReference type="Proteomes" id="UP000053091">
    <property type="component" value="Unassembled WGS sequence"/>
</dbReference>
<feature type="domain" description="Secretion system C-terminal sorting" evidence="3">
    <location>
        <begin position="1873"/>
        <end position="1947"/>
    </location>
</feature>
<feature type="domain" description="DUF4397" evidence="2">
    <location>
        <begin position="369"/>
        <end position="430"/>
    </location>
</feature>
<feature type="chain" id="PRO_5006633280" evidence="1">
    <location>
        <begin position="27"/>
        <end position="1951"/>
    </location>
</feature>
<dbReference type="RefSeq" id="WP_137305788.1">
    <property type="nucleotide sequence ID" value="NZ_DF968183.1"/>
</dbReference>
<dbReference type="InterPro" id="IPR026444">
    <property type="entry name" value="Secre_tail"/>
</dbReference>
<keyword evidence="1" id="KW-0732">Signal</keyword>
<feature type="domain" description="DUF4397" evidence="2">
    <location>
        <begin position="1056"/>
        <end position="1116"/>
    </location>
</feature>
<gene>
    <name evidence="4" type="ORF">TBC1_12723</name>
</gene>
<dbReference type="PATRIC" id="fig|1678841.3.peg.3472"/>
<evidence type="ECO:0000256" key="1">
    <source>
        <dbReference type="SAM" id="SignalP"/>
    </source>
</evidence>
<name>A0A0S7BWF9_9BACT</name>
<feature type="domain" description="DUF4397" evidence="2">
    <location>
        <begin position="1173"/>
        <end position="1301"/>
    </location>
</feature>
<dbReference type="Pfam" id="PF14344">
    <property type="entry name" value="DUF4397"/>
    <property type="match status" value="9"/>
</dbReference>
<feature type="domain" description="DUF4397" evidence="2">
    <location>
        <begin position="715"/>
        <end position="798"/>
    </location>
</feature>
<feature type="domain" description="DUF4397" evidence="2">
    <location>
        <begin position="1633"/>
        <end position="1761"/>
    </location>
</feature>
<dbReference type="NCBIfam" id="TIGR04183">
    <property type="entry name" value="Por_Secre_tail"/>
    <property type="match status" value="1"/>
</dbReference>